<evidence type="ECO:0000259" key="5">
    <source>
        <dbReference type="PROSITE" id="PS51184"/>
    </source>
</evidence>
<feature type="domain" description="JmjC" evidence="5">
    <location>
        <begin position="214"/>
        <end position="391"/>
    </location>
</feature>
<evidence type="ECO:0000313" key="7">
    <source>
        <dbReference type="Proteomes" id="UP001189429"/>
    </source>
</evidence>
<evidence type="ECO:0000256" key="2">
    <source>
        <dbReference type="ARBA" id="ARBA00023004"/>
    </source>
</evidence>
<dbReference type="Proteomes" id="UP001189429">
    <property type="component" value="Unassembled WGS sequence"/>
</dbReference>
<feature type="region of interest" description="Disordered" evidence="4">
    <location>
        <begin position="1"/>
        <end position="47"/>
    </location>
</feature>
<dbReference type="SUPFAM" id="SSF51197">
    <property type="entry name" value="Clavaminate synthase-like"/>
    <property type="match status" value="1"/>
</dbReference>
<dbReference type="InterPro" id="IPR039994">
    <property type="entry name" value="NO66-like"/>
</dbReference>
<dbReference type="PROSITE" id="PS51184">
    <property type="entry name" value="JMJC"/>
    <property type="match status" value="1"/>
</dbReference>
<keyword evidence="3" id="KW-0539">Nucleus</keyword>
<keyword evidence="3" id="KW-0805">Transcription regulation</keyword>
<gene>
    <name evidence="6" type="ORF">PCOR1329_LOCUS30446</name>
</gene>
<sequence>MSKRRARQRSRGESMGMLGPPHGLGTFWSSSEDVGERLGPPTSRSRFPESSYSTLFRRLCWFSIDVSPSMRQSIFSNAALILFVAGTRSAWTADSGTCSADSEDCASQTLLGELESELQHVVNSALAQQRSQDAVNHSVLNGVLTSIASSAVFQERIWLRQPVRVHLGLEVLGSAMFNMTDATALVERGLVRDGVTNAFMMEGVKSGEFSSFHFDVPQGRSFLTKKEVHAATKKSTWLIGQAHTLHAGIANATLEFQHAFGFPASTNIYITRQSFEVSAPVHTDRQDSFIIQTSGAKRWTVYSPPVHMPVWGVHGEAQWGKAGGSLPAAECGPIVYQGVLTAGDMLYLPRGFPHHTSTSLDTKAKASISLTVAVITDSWNLVHEKLVRCALGAAGLCGSPPPVACPMGPALTRYARTSDGSALRSPLPLGFLAPSAMSVSAWLDHTVDLLEPHLRRFLDEAAADGTLGEAWADEEGRPAGIALAQAIRRIARIFWDELPTALAKLEATFAGQNDHIPFPERQAHWDEVFRARAHPLGDLFDCHPQGGMPIYSDYPNFNRAGEEDDFTRKLRALAR</sequence>
<organism evidence="6 7">
    <name type="scientific">Prorocentrum cordatum</name>
    <dbReference type="NCBI Taxonomy" id="2364126"/>
    <lineage>
        <taxon>Eukaryota</taxon>
        <taxon>Sar</taxon>
        <taxon>Alveolata</taxon>
        <taxon>Dinophyceae</taxon>
        <taxon>Prorocentrales</taxon>
        <taxon>Prorocentraceae</taxon>
        <taxon>Prorocentrum</taxon>
    </lineage>
</organism>
<dbReference type="EC" id="1.14.11.-" evidence="3"/>
<proteinExistence type="inferred from homology"/>
<evidence type="ECO:0000256" key="4">
    <source>
        <dbReference type="SAM" id="MobiDB-lite"/>
    </source>
</evidence>
<name>A0ABN9SKX1_9DINO</name>
<keyword evidence="3" id="KW-0223">Dioxygenase</keyword>
<comment type="function">
    <text evidence="3">Oxygenase that can act as both a histone lysine demethylase and a ribosomal histidine hydroxylase.</text>
</comment>
<comment type="subcellular location">
    <subcellularLocation>
        <location evidence="3">Nucleus</location>
    </subcellularLocation>
</comment>
<evidence type="ECO:0000256" key="1">
    <source>
        <dbReference type="ARBA" id="ARBA00022723"/>
    </source>
</evidence>
<keyword evidence="3" id="KW-0560">Oxidoreductase</keyword>
<comment type="similarity">
    <text evidence="3">Belongs to the ROX family.</text>
</comment>
<dbReference type="EMBL" id="CAUYUJ010011699">
    <property type="protein sequence ID" value="CAK0832423.1"/>
    <property type="molecule type" value="Genomic_DNA"/>
</dbReference>
<keyword evidence="3" id="KW-0804">Transcription</keyword>
<comment type="caution">
    <text evidence="6">The sequence shown here is derived from an EMBL/GenBank/DDBJ whole genome shotgun (WGS) entry which is preliminary data.</text>
</comment>
<evidence type="ECO:0000313" key="6">
    <source>
        <dbReference type="EMBL" id="CAK0832423.1"/>
    </source>
</evidence>
<dbReference type="PANTHER" id="PTHR13096:SF8">
    <property type="entry name" value="RIBOSOMAL OXYGENASE 1"/>
    <property type="match status" value="1"/>
</dbReference>
<dbReference type="Pfam" id="PF08007">
    <property type="entry name" value="JmjC_2"/>
    <property type="match status" value="1"/>
</dbReference>
<comment type="cofactor">
    <cofactor evidence="3">
        <name>Fe(2+)</name>
        <dbReference type="ChEBI" id="CHEBI:29033"/>
    </cofactor>
    <text evidence="3">Binds 1 Fe(2+) ion per subunit.</text>
</comment>
<reference evidence="6" key="1">
    <citation type="submission" date="2023-10" db="EMBL/GenBank/DDBJ databases">
        <authorList>
            <person name="Chen Y."/>
            <person name="Shah S."/>
            <person name="Dougan E. K."/>
            <person name="Thang M."/>
            <person name="Chan C."/>
        </authorList>
    </citation>
    <scope>NUCLEOTIDE SEQUENCE [LARGE SCALE GENOMIC DNA]</scope>
</reference>
<dbReference type="Gene3D" id="2.60.120.650">
    <property type="entry name" value="Cupin"/>
    <property type="match status" value="1"/>
</dbReference>
<dbReference type="InterPro" id="IPR003347">
    <property type="entry name" value="JmjC_dom"/>
</dbReference>
<accession>A0ABN9SKX1</accession>
<keyword evidence="7" id="KW-1185">Reference proteome</keyword>
<protein>
    <recommendedName>
        <fullName evidence="3">Bifunctional lysine-specific demethylase and histidyl-hydroxylase</fullName>
        <ecNumber evidence="3">1.14.11.-</ecNumber>
    </recommendedName>
</protein>
<dbReference type="PANTHER" id="PTHR13096">
    <property type="entry name" value="MINA53 MYC INDUCED NUCLEAR ANTIGEN"/>
    <property type="match status" value="1"/>
</dbReference>
<keyword evidence="2 3" id="KW-0408">Iron</keyword>
<evidence type="ECO:0000256" key="3">
    <source>
        <dbReference type="RuleBase" id="RU366061"/>
    </source>
</evidence>
<keyword evidence="1 3" id="KW-0479">Metal-binding</keyword>